<dbReference type="InterPro" id="IPR057268">
    <property type="entry name" value="Ribosomal_L18"/>
</dbReference>
<dbReference type="InterPro" id="IPR004389">
    <property type="entry name" value="Ribosomal_uL18_bac-type"/>
</dbReference>
<organism evidence="8 9">
    <name type="scientific">Desulfotomaculum copahuensis</name>
    <dbReference type="NCBI Taxonomy" id="1838280"/>
    <lineage>
        <taxon>Bacteria</taxon>
        <taxon>Bacillati</taxon>
        <taxon>Bacillota</taxon>
        <taxon>Clostridia</taxon>
        <taxon>Eubacteriales</taxon>
        <taxon>Desulfotomaculaceae</taxon>
        <taxon>Desulfotomaculum</taxon>
    </lineage>
</organism>
<evidence type="ECO:0000256" key="6">
    <source>
        <dbReference type="ARBA" id="ARBA00035197"/>
    </source>
</evidence>
<dbReference type="FunFam" id="3.30.420.100:FF:000001">
    <property type="entry name" value="50S ribosomal protein L18"/>
    <property type="match status" value="1"/>
</dbReference>
<evidence type="ECO:0000256" key="4">
    <source>
        <dbReference type="ARBA" id="ARBA00022980"/>
    </source>
</evidence>
<dbReference type="RefSeq" id="WP_066668988.1">
    <property type="nucleotide sequence ID" value="NZ_LYVF01000167.1"/>
</dbReference>
<dbReference type="GO" id="GO:0006412">
    <property type="term" value="P:translation"/>
    <property type="evidence" value="ECO:0007669"/>
    <property type="project" value="UniProtKB-UniRule"/>
</dbReference>
<comment type="caution">
    <text evidence="8">The sequence shown here is derived from an EMBL/GenBank/DDBJ whole genome shotgun (WGS) entry which is preliminary data.</text>
</comment>
<keyword evidence="3 7" id="KW-0694">RNA-binding</keyword>
<evidence type="ECO:0000256" key="7">
    <source>
        <dbReference type="HAMAP-Rule" id="MF_01337"/>
    </source>
</evidence>
<dbReference type="EMBL" id="LYVF01000167">
    <property type="protein sequence ID" value="OAT81160.1"/>
    <property type="molecule type" value="Genomic_DNA"/>
</dbReference>
<dbReference type="GO" id="GO:0003735">
    <property type="term" value="F:structural constituent of ribosome"/>
    <property type="evidence" value="ECO:0007669"/>
    <property type="project" value="InterPro"/>
</dbReference>
<dbReference type="CDD" id="cd00432">
    <property type="entry name" value="Ribosomal_L18_L5e"/>
    <property type="match status" value="1"/>
</dbReference>
<dbReference type="HAMAP" id="MF_01337_B">
    <property type="entry name" value="Ribosomal_uL18_B"/>
    <property type="match status" value="1"/>
</dbReference>
<keyword evidence="5 7" id="KW-0687">Ribonucleoprotein</keyword>
<comment type="function">
    <text evidence="7">This is one of the proteins that bind and probably mediate the attachment of the 5S RNA into the large ribosomal subunit, where it forms part of the central protuberance.</text>
</comment>
<dbReference type="OrthoDB" id="9810939at2"/>
<keyword evidence="4 7" id="KW-0689">Ribosomal protein</keyword>
<protein>
    <recommendedName>
        <fullName evidence="6 7">Large ribosomal subunit protein uL18</fullName>
    </recommendedName>
</protein>
<evidence type="ECO:0000313" key="8">
    <source>
        <dbReference type="EMBL" id="OAT81160.1"/>
    </source>
</evidence>
<accession>A0A1B7LDJ6</accession>
<evidence type="ECO:0000256" key="5">
    <source>
        <dbReference type="ARBA" id="ARBA00023274"/>
    </source>
</evidence>
<evidence type="ECO:0000256" key="2">
    <source>
        <dbReference type="ARBA" id="ARBA00022730"/>
    </source>
</evidence>
<keyword evidence="9" id="KW-1185">Reference proteome</keyword>
<sequence>MITKPDRKKIRAKRQLRIRNKIAGSAGRPRLNVFRSLQHIYAQLIDDQHGTTLASASTLSPELKGQFNGNSNRAAAAAVGKLLAQKAQEKGIKAVVFDRAGYVYHGRVKALAEAAREGGLEF</sequence>
<dbReference type="InterPro" id="IPR005484">
    <property type="entry name" value="Ribosomal_uL18_bac/plant/anim"/>
</dbReference>
<evidence type="ECO:0000256" key="1">
    <source>
        <dbReference type="ARBA" id="ARBA00007116"/>
    </source>
</evidence>
<comment type="similarity">
    <text evidence="1 7">Belongs to the universal ribosomal protein uL18 family.</text>
</comment>
<comment type="subunit">
    <text evidence="7">Part of the 50S ribosomal subunit; part of the 5S rRNA/L5/L18/L25 subcomplex. Contacts the 5S and 23S rRNAs.</text>
</comment>
<dbReference type="SUPFAM" id="SSF53137">
    <property type="entry name" value="Translational machinery components"/>
    <property type="match status" value="1"/>
</dbReference>
<dbReference type="AlphaFoldDB" id="A0A1B7LDJ6"/>
<proteinExistence type="inferred from homology"/>
<dbReference type="Proteomes" id="UP000078532">
    <property type="component" value="Unassembled WGS sequence"/>
</dbReference>
<dbReference type="STRING" id="1838280.A6M21_11495"/>
<dbReference type="Gene3D" id="3.30.420.100">
    <property type="match status" value="1"/>
</dbReference>
<dbReference type="PANTHER" id="PTHR12899:SF3">
    <property type="entry name" value="LARGE RIBOSOMAL SUBUNIT PROTEIN UL18M"/>
    <property type="match status" value="1"/>
</dbReference>
<dbReference type="GO" id="GO:0008097">
    <property type="term" value="F:5S rRNA binding"/>
    <property type="evidence" value="ECO:0007669"/>
    <property type="project" value="TreeGrafter"/>
</dbReference>
<keyword evidence="2 7" id="KW-0699">rRNA-binding</keyword>
<gene>
    <name evidence="7" type="primary">rplR</name>
    <name evidence="8" type="ORF">A6M21_11495</name>
</gene>
<dbReference type="PANTHER" id="PTHR12899">
    <property type="entry name" value="39S RIBOSOMAL PROTEIN L18, MITOCHONDRIAL"/>
    <property type="match status" value="1"/>
</dbReference>
<name>A0A1B7LDJ6_9FIRM</name>
<dbReference type="GO" id="GO:0022625">
    <property type="term" value="C:cytosolic large ribosomal subunit"/>
    <property type="evidence" value="ECO:0007669"/>
    <property type="project" value="TreeGrafter"/>
</dbReference>
<dbReference type="Pfam" id="PF00861">
    <property type="entry name" value="Ribosomal_L18p"/>
    <property type="match status" value="1"/>
</dbReference>
<evidence type="ECO:0000313" key="9">
    <source>
        <dbReference type="Proteomes" id="UP000078532"/>
    </source>
</evidence>
<evidence type="ECO:0000256" key="3">
    <source>
        <dbReference type="ARBA" id="ARBA00022884"/>
    </source>
</evidence>
<reference evidence="8 9" key="1">
    <citation type="submission" date="2016-04" db="EMBL/GenBank/DDBJ databases">
        <authorList>
            <person name="Evans L.H."/>
            <person name="Alamgir A."/>
            <person name="Owens N."/>
            <person name="Weber N.D."/>
            <person name="Virtaneva K."/>
            <person name="Barbian K."/>
            <person name="Babar A."/>
            <person name="Rosenke K."/>
        </authorList>
    </citation>
    <scope>NUCLEOTIDE SEQUENCE [LARGE SCALE GENOMIC DNA]</scope>
    <source>
        <strain evidence="8 9">LMa1</strain>
    </source>
</reference>
<dbReference type="NCBIfam" id="TIGR00060">
    <property type="entry name" value="L18_bact"/>
    <property type="match status" value="1"/>
</dbReference>